<dbReference type="GO" id="GO:0016746">
    <property type="term" value="F:acyltransferase activity"/>
    <property type="evidence" value="ECO:0007669"/>
    <property type="project" value="UniProtKB-KW"/>
</dbReference>
<dbReference type="SUPFAM" id="SSF56317">
    <property type="entry name" value="Carbon-nitrogen hydrolase"/>
    <property type="match status" value="1"/>
</dbReference>
<keyword evidence="4" id="KW-0808">Transferase</keyword>
<dbReference type="RefSeq" id="WP_018946518.1">
    <property type="nucleotide sequence ID" value="NZ_MUZR01000017.1"/>
</dbReference>
<keyword evidence="5" id="KW-1185">Reference proteome</keyword>
<dbReference type="Proteomes" id="UP000189177">
    <property type="component" value="Unassembled WGS sequence"/>
</dbReference>
<dbReference type="Pfam" id="PF00795">
    <property type="entry name" value="CN_hydrolase"/>
    <property type="match status" value="1"/>
</dbReference>
<dbReference type="OrthoDB" id="9811121at2"/>
<dbReference type="STRING" id="252474.B1A74_06135"/>
<accession>A0A1V2ZZ42</accession>
<name>A0A1V2ZZ42_9GAMM</name>
<dbReference type="InterPro" id="IPR045254">
    <property type="entry name" value="Nit1/2_C-N_Hydrolase"/>
</dbReference>
<dbReference type="PROSITE" id="PS01227">
    <property type="entry name" value="UPF0012"/>
    <property type="match status" value="1"/>
</dbReference>
<comment type="caution">
    <text evidence="4">The sequence shown here is derived from an EMBL/GenBank/DDBJ whole genome shotgun (WGS) entry which is preliminary data.</text>
</comment>
<evidence type="ECO:0000313" key="5">
    <source>
        <dbReference type="Proteomes" id="UP000189177"/>
    </source>
</evidence>
<evidence type="ECO:0000256" key="1">
    <source>
        <dbReference type="ARBA" id="ARBA00010613"/>
    </source>
</evidence>
<dbReference type="PANTHER" id="PTHR23088:SF27">
    <property type="entry name" value="DEAMINATED GLUTATHIONE AMIDASE"/>
    <property type="match status" value="1"/>
</dbReference>
<comment type="similarity">
    <text evidence="1">Belongs to the carbon-nitrogen hydrolase superfamily. NIT1/NIT2 family.</text>
</comment>
<evidence type="ECO:0000256" key="2">
    <source>
        <dbReference type="ARBA" id="ARBA00022801"/>
    </source>
</evidence>
<evidence type="ECO:0000313" key="4">
    <source>
        <dbReference type="EMBL" id="OOC10370.1"/>
    </source>
</evidence>
<dbReference type="CDD" id="cd07572">
    <property type="entry name" value="nit"/>
    <property type="match status" value="1"/>
</dbReference>
<feature type="domain" description="CN hydrolase" evidence="3">
    <location>
        <begin position="2"/>
        <end position="252"/>
    </location>
</feature>
<dbReference type="InterPro" id="IPR036526">
    <property type="entry name" value="C-N_Hydrolase_sf"/>
</dbReference>
<proteinExistence type="inferred from homology"/>
<dbReference type="Gene3D" id="3.60.110.10">
    <property type="entry name" value="Carbon-nitrogen hydrolase"/>
    <property type="match status" value="1"/>
</dbReference>
<dbReference type="PANTHER" id="PTHR23088">
    <property type="entry name" value="NITRILASE-RELATED"/>
    <property type="match status" value="1"/>
</dbReference>
<sequence length="276" mass="30310">MTPVAAIQMASGTQPRANLADARRRMVEAAEQGARVLVLPENFAFMGMQETDVLDIAEAPDGQGPLQRFLAEQARTLGVWIVGGTVPLQAPDGERVRSACLVYDDRGELAARYDKIHLFDVHLPDNNEAYTESRVYQPGDEVVTVDTPAGRLGLAICYDLRFPELFRALLDQGAEWLALPSAFTAQTGQAHWEVLLRARAVENQMYVVAAAQGGFHVNGRETWGHSAVIDPWGRVLGELGRNPGVLLGEIDGREVERMRTVFPTVSHRRLGCAIPE</sequence>
<keyword evidence="2" id="KW-0378">Hydrolase</keyword>
<reference evidence="4 5" key="1">
    <citation type="submission" date="2017-02" db="EMBL/GenBank/DDBJ databases">
        <title>Genomic diversity within the haloalkaliphilic genus Thioalkalivibrio.</title>
        <authorList>
            <person name="Ahn A.-C."/>
            <person name="Meier-Kolthoff J."/>
            <person name="Overmars L."/>
            <person name="Richter M."/>
            <person name="Woyke T."/>
            <person name="Sorokin D.Y."/>
            <person name="Muyzer G."/>
        </authorList>
    </citation>
    <scope>NUCLEOTIDE SEQUENCE [LARGE SCALE GENOMIC DNA]</scope>
    <source>
        <strain evidence="4 5">HL17</strain>
    </source>
</reference>
<protein>
    <submittedName>
        <fullName evidence="4">Acyltransferase</fullName>
    </submittedName>
</protein>
<dbReference type="InterPro" id="IPR003010">
    <property type="entry name" value="C-N_Hydrolase"/>
</dbReference>
<dbReference type="EMBL" id="MUZR01000017">
    <property type="protein sequence ID" value="OOC10370.1"/>
    <property type="molecule type" value="Genomic_DNA"/>
</dbReference>
<dbReference type="InterPro" id="IPR001110">
    <property type="entry name" value="UPF0012_CS"/>
</dbReference>
<keyword evidence="4" id="KW-0012">Acyltransferase</keyword>
<evidence type="ECO:0000259" key="3">
    <source>
        <dbReference type="PROSITE" id="PS50263"/>
    </source>
</evidence>
<dbReference type="PROSITE" id="PS50263">
    <property type="entry name" value="CN_HYDROLASE"/>
    <property type="match status" value="1"/>
</dbReference>
<gene>
    <name evidence="4" type="ORF">B1A74_06135</name>
</gene>
<dbReference type="GO" id="GO:0016811">
    <property type="term" value="F:hydrolase activity, acting on carbon-nitrogen (but not peptide) bonds, in linear amides"/>
    <property type="evidence" value="ECO:0007669"/>
    <property type="project" value="InterPro"/>
</dbReference>
<dbReference type="AlphaFoldDB" id="A0A1V2ZZ42"/>
<organism evidence="4 5">
    <name type="scientific">Thioalkalivibrio halophilus</name>
    <dbReference type="NCBI Taxonomy" id="252474"/>
    <lineage>
        <taxon>Bacteria</taxon>
        <taxon>Pseudomonadati</taxon>
        <taxon>Pseudomonadota</taxon>
        <taxon>Gammaproteobacteria</taxon>
        <taxon>Chromatiales</taxon>
        <taxon>Ectothiorhodospiraceae</taxon>
        <taxon>Thioalkalivibrio</taxon>
    </lineage>
</organism>